<accession>A0A3P8A884</accession>
<dbReference type="AlphaFoldDB" id="A0A183G005"/>
<evidence type="ECO:0000256" key="1">
    <source>
        <dbReference type="SAM" id="MobiDB-lite"/>
    </source>
</evidence>
<accession>A0A183G005</accession>
<proteinExistence type="predicted"/>
<reference evidence="4" key="2">
    <citation type="submission" date="2019-09" db="UniProtKB">
        <authorList>
            <consortium name="WormBaseParasite"/>
        </authorList>
    </citation>
    <scope>IDENTIFICATION</scope>
</reference>
<dbReference type="EMBL" id="UZAH01028337">
    <property type="protein sequence ID" value="VDO99469.1"/>
    <property type="molecule type" value="Genomic_DNA"/>
</dbReference>
<protein>
    <submittedName>
        <fullName evidence="4">DUF5060 domain-containing protein</fullName>
    </submittedName>
</protein>
<reference evidence="2 3" key="1">
    <citation type="submission" date="2018-11" db="EMBL/GenBank/DDBJ databases">
        <authorList>
            <consortium name="Pathogen Informatics"/>
        </authorList>
    </citation>
    <scope>NUCLEOTIDE SEQUENCE [LARGE SCALE GENOMIC DNA]</scope>
</reference>
<feature type="compositionally biased region" description="Polar residues" evidence="1">
    <location>
        <begin position="211"/>
        <end position="220"/>
    </location>
</feature>
<evidence type="ECO:0000313" key="3">
    <source>
        <dbReference type="Proteomes" id="UP000050761"/>
    </source>
</evidence>
<feature type="region of interest" description="Disordered" evidence="1">
    <location>
        <begin position="198"/>
        <end position="220"/>
    </location>
</feature>
<sequence length="220" mass="24247">MRALLQRPDISASYLGNGYVQVRRCIELPPTSVRLLPFNGTCYDAARVELRLPSGSTWHAFLTPATGIVRSHATVTDCSESGTFMFPSVDGVQQFSPHDGSWSTVATRDIRYVSSFPREVADDHGLREMWTALDHKQLMDHFARVDTSSHGSFGSLPSTGHQFEFRASSSSKTRGVVAWTNPSKTKWAGYVMRFATPAGQEPSPTGFRGMSKNTRTPTNA</sequence>
<dbReference type="Proteomes" id="UP000050761">
    <property type="component" value="Unassembled WGS sequence"/>
</dbReference>
<name>A0A183G005_HELPZ</name>
<organism evidence="3 4">
    <name type="scientific">Heligmosomoides polygyrus</name>
    <name type="common">Parasitic roundworm</name>
    <dbReference type="NCBI Taxonomy" id="6339"/>
    <lineage>
        <taxon>Eukaryota</taxon>
        <taxon>Metazoa</taxon>
        <taxon>Ecdysozoa</taxon>
        <taxon>Nematoda</taxon>
        <taxon>Chromadorea</taxon>
        <taxon>Rhabditida</taxon>
        <taxon>Rhabditina</taxon>
        <taxon>Rhabditomorpha</taxon>
        <taxon>Strongyloidea</taxon>
        <taxon>Heligmosomidae</taxon>
        <taxon>Heligmosomoides</taxon>
    </lineage>
</organism>
<evidence type="ECO:0000313" key="4">
    <source>
        <dbReference type="WBParaSite" id="HPBE_0001438301-mRNA-1"/>
    </source>
</evidence>
<gene>
    <name evidence="2" type="ORF">HPBE_LOCUS14384</name>
</gene>
<dbReference type="WBParaSite" id="HPBE_0001438301-mRNA-1">
    <property type="protein sequence ID" value="HPBE_0001438301-mRNA-1"/>
    <property type="gene ID" value="HPBE_0001438301"/>
</dbReference>
<keyword evidence="3" id="KW-1185">Reference proteome</keyword>
<evidence type="ECO:0000313" key="2">
    <source>
        <dbReference type="EMBL" id="VDO99469.1"/>
    </source>
</evidence>